<dbReference type="InterPro" id="IPR042099">
    <property type="entry name" value="ANL_N_sf"/>
</dbReference>
<dbReference type="InterPro" id="IPR025110">
    <property type="entry name" value="AMP-bd_C"/>
</dbReference>
<feature type="domain" description="AMP-dependent synthetase/ligase" evidence="1">
    <location>
        <begin position="9"/>
        <end position="364"/>
    </location>
</feature>
<evidence type="ECO:0000259" key="1">
    <source>
        <dbReference type="Pfam" id="PF00501"/>
    </source>
</evidence>
<protein>
    <submittedName>
        <fullName evidence="3">O-succinylbenzoate--CoA ligase</fullName>
    </submittedName>
</protein>
<proteinExistence type="predicted"/>
<dbReference type="SUPFAM" id="SSF56801">
    <property type="entry name" value="Acetyl-CoA synthetase-like"/>
    <property type="match status" value="1"/>
</dbReference>
<dbReference type="PANTHER" id="PTHR43767:SF1">
    <property type="entry name" value="NONRIBOSOMAL PEPTIDE SYNTHASE PES1 (EUROFUNG)-RELATED"/>
    <property type="match status" value="1"/>
</dbReference>
<feature type="domain" description="AMP-binding enzyme C-terminal" evidence="2">
    <location>
        <begin position="414"/>
        <end position="487"/>
    </location>
</feature>
<dbReference type="STRING" id="33978.A6M13_14310"/>
<accession>A0A1C0YD18</accession>
<keyword evidence="4" id="KW-1185">Reference proteome</keyword>
<dbReference type="GO" id="GO:0016878">
    <property type="term" value="F:acid-thiol ligase activity"/>
    <property type="evidence" value="ECO:0007669"/>
    <property type="project" value="UniProtKB-ARBA"/>
</dbReference>
<dbReference type="InterPro" id="IPR050237">
    <property type="entry name" value="ATP-dep_AMP-bd_enzyme"/>
</dbReference>
<dbReference type="Pfam" id="PF00501">
    <property type="entry name" value="AMP-binding"/>
    <property type="match status" value="1"/>
</dbReference>
<evidence type="ECO:0000313" key="3">
    <source>
        <dbReference type="EMBL" id="OCS85050.1"/>
    </source>
</evidence>
<dbReference type="InterPro" id="IPR000873">
    <property type="entry name" value="AMP-dep_synth/lig_dom"/>
</dbReference>
<comment type="caution">
    <text evidence="3">The sequence shown here is derived from an EMBL/GenBank/DDBJ whole genome shotgun (WGS) entry which is preliminary data.</text>
</comment>
<dbReference type="Proteomes" id="UP000093199">
    <property type="component" value="Unassembled WGS sequence"/>
</dbReference>
<reference evidence="3 4" key="1">
    <citation type="submission" date="2016-07" db="EMBL/GenBank/DDBJ databases">
        <title>Caryophanon tenue genome sequencing.</title>
        <authorList>
            <person name="Verma A."/>
            <person name="Pal Y."/>
            <person name="Krishnamurthi S."/>
        </authorList>
    </citation>
    <scope>NUCLEOTIDE SEQUENCE [LARGE SCALE GENOMIC DNA]</scope>
    <source>
        <strain evidence="3 4">DSM 14152</strain>
    </source>
</reference>
<keyword evidence="3" id="KW-0436">Ligase</keyword>
<sequence>MNIASILLQSAQKYPTEPAVLCAGTTLTYKTLVEKVHAFAAGLQQLQVTRGDTVAIFMPNVTQFIISYFAITSIGAIAVPINARWVAREINYVLEHADAKVFITHALLFDEATKVDFTGTKITTGDAQGDWLAFDSLLTTTAPFTPTTIGEEDACTLLYTSGITGTPKGVLLTHKNVCTAATMSIIETHIEPSSRLLIMLTLSHAAPLHLGLVASVLAGATAILAERFTPDALLHLVQQHRITHFLGVPLMYLLTAHHKNVQQYDLSSVKYWLYGGAPLPPADLTFIQTQLKTNKLVCLYGLTEAGPSGTILEADEHVHHAGSIGKRAVFGTQIRLVNDDFEDVPQHEIGEIVLYGDSIMKEYYNNIEATAHVLQDGWLRTGDLAKRDEEGYFYIVDRKKDVIFTGGLAVHPREVEEAMGQINGMLEVAVIGVPHPQWGETVKAIFAAKTPLSHSVIQQFLQPLLADYKIPRLFEQVDALPRTASGKLLKQALKQ</sequence>
<dbReference type="AlphaFoldDB" id="A0A1C0YD18"/>
<name>A0A1C0YD18_9BACL</name>
<evidence type="ECO:0000259" key="2">
    <source>
        <dbReference type="Pfam" id="PF13193"/>
    </source>
</evidence>
<dbReference type="EMBL" id="MASJ01000017">
    <property type="protein sequence ID" value="OCS85050.1"/>
    <property type="molecule type" value="Genomic_DNA"/>
</dbReference>
<dbReference type="PANTHER" id="PTHR43767">
    <property type="entry name" value="LONG-CHAIN-FATTY-ACID--COA LIGASE"/>
    <property type="match status" value="1"/>
</dbReference>
<dbReference type="Pfam" id="PF13193">
    <property type="entry name" value="AMP-binding_C"/>
    <property type="match status" value="1"/>
</dbReference>
<dbReference type="Gene3D" id="3.40.50.12780">
    <property type="entry name" value="N-terminal domain of ligase-like"/>
    <property type="match status" value="1"/>
</dbReference>
<gene>
    <name evidence="3" type="ORF">A6M13_14310</name>
</gene>
<dbReference type="InterPro" id="IPR045851">
    <property type="entry name" value="AMP-bd_C_sf"/>
</dbReference>
<evidence type="ECO:0000313" key="4">
    <source>
        <dbReference type="Proteomes" id="UP000093199"/>
    </source>
</evidence>
<organism evidence="3 4">
    <name type="scientific">Caryophanon tenue</name>
    <dbReference type="NCBI Taxonomy" id="33978"/>
    <lineage>
        <taxon>Bacteria</taxon>
        <taxon>Bacillati</taxon>
        <taxon>Bacillota</taxon>
        <taxon>Bacilli</taxon>
        <taxon>Bacillales</taxon>
        <taxon>Caryophanaceae</taxon>
        <taxon>Caryophanon</taxon>
    </lineage>
</organism>
<dbReference type="OrthoDB" id="9803968at2"/>
<dbReference type="Gene3D" id="3.30.300.30">
    <property type="match status" value="1"/>
</dbReference>